<evidence type="ECO:0000313" key="9">
    <source>
        <dbReference type="EMBL" id="RKT72701.1"/>
    </source>
</evidence>
<feature type="transmembrane region" description="Helical" evidence="8">
    <location>
        <begin position="173"/>
        <end position="194"/>
    </location>
</feature>
<dbReference type="CDD" id="cd13962">
    <property type="entry name" value="PT_UbiA_UBIAD1"/>
    <property type="match status" value="1"/>
</dbReference>
<dbReference type="OrthoDB" id="9767568at2"/>
<dbReference type="EMBL" id="RBXR01000001">
    <property type="protein sequence ID" value="RKT72701.1"/>
    <property type="molecule type" value="Genomic_DNA"/>
</dbReference>
<comment type="subcellular location">
    <subcellularLocation>
        <location evidence="1">Membrane</location>
        <topology evidence="1">Multi-pass membrane protein</topology>
    </subcellularLocation>
</comment>
<dbReference type="PANTHER" id="PTHR13929">
    <property type="entry name" value="1,4-DIHYDROXY-2-NAPHTHOATE OCTAPRENYLTRANSFERASE"/>
    <property type="match status" value="1"/>
</dbReference>
<evidence type="ECO:0000256" key="8">
    <source>
        <dbReference type="SAM" id="Phobius"/>
    </source>
</evidence>
<dbReference type="AlphaFoldDB" id="A0A495XE12"/>
<evidence type="ECO:0000256" key="6">
    <source>
        <dbReference type="ARBA" id="ARBA00022989"/>
    </source>
</evidence>
<feature type="transmembrane region" description="Helical" evidence="8">
    <location>
        <begin position="94"/>
        <end position="113"/>
    </location>
</feature>
<dbReference type="Pfam" id="PF01040">
    <property type="entry name" value="UbiA"/>
    <property type="match status" value="1"/>
</dbReference>
<sequence length="345" mass="36215">MGGRFAAFIRLSRLRFLVESQLTVTLGVAVSVYSGHSFALGTWLLVQSTVVLTHLMTHYCNEYFDLAADSAHTAPNRWTGGSQVLVKGALRPEVSLAAAFVLLFVVLTLTMVMPTYPQRLIALAAIALAWFYTAPPVRLNYRGVGEVTTAASLTLFCPFLTVYSLTGRFPAELVAVCVPLLLVMTARMMVMNFVDRDSDLVVGKHTLPNTLGARKAALLFTGLQTLAYAIVLVTTVVGVLPVVVGVGLLLTAPGAVLLSRRLLREPPSPDAPEQATSTAHLATAHAAATGVVAVVGFTVAALGEEGVTASVVACAVLFLLYLTPAVGVQVADAVKRGRAGAVGAA</sequence>
<dbReference type="InterPro" id="IPR026046">
    <property type="entry name" value="UBIAD1"/>
</dbReference>
<reference evidence="9 10" key="1">
    <citation type="submission" date="2018-10" db="EMBL/GenBank/DDBJ databases">
        <title>Sequencing the genomes of 1000 actinobacteria strains.</title>
        <authorList>
            <person name="Klenk H.-P."/>
        </authorList>
    </citation>
    <scope>NUCLEOTIDE SEQUENCE [LARGE SCALE GENOMIC DNA]</scope>
    <source>
        <strain evidence="9 10">DSM 43911</strain>
    </source>
</reference>
<feature type="transmembrane region" description="Helical" evidence="8">
    <location>
        <begin position="226"/>
        <end position="258"/>
    </location>
</feature>
<keyword evidence="7 8" id="KW-0472">Membrane</keyword>
<proteinExistence type="predicted"/>
<dbReference type="RefSeq" id="WP_121225938.1">
    <property type="nucleotide sequence ID" value="NZ_JBIUBA010000056.1"/>
</dbReference>
<keyword evidence="3" id="KW-0474">Menaquinone biosynthesis</keyword>
<keyword evidence="10" id="KW-1185">Reference proteome</keyword>
<evidence type="ECO:0000256" key="7">
    <source>
        <dbReference type="ARBA" id="ARBA00023136"/>
    </source>
</evidence>
<gene>
    <name evidence="9" type="ORF">DFJ66_6025</name>
</gene>
<feature type="transmembrane region" description="Helical" evidence="8">
    <location>
        <begin position="120"/>
        <end position="141"/>
    </location>
</feature>
<feature type="transmembrane region" description="Helical" evidence="8">
    <location>
        <begin position="147"/>
        <end position="166"/>
    </location>
</feature>
<dbReference type="PANTHER" id="PTHR13929:SF0">
    <property type="entry name" value="UBIA PRENYLTRANSFERASE DOMAIN-CONTAINING PROTEIN 1"/>
    <property type="match status" value="1"/>
</dbReference>
<keyword evidence="6 8" id="KW-1133">Transmembrane helix</keyword>
<dbReference type="Gene3D" id="1.10.357.140">
    <property type="entry name" value="UbiA prenyltransferase"/>
    <property type="match status" value="1"/>
</dbReference>
<dbReference type="UniPathway" id="UPA00079"/>
<organism evidence="9 10">
    <name type="scientific">Saccharothrix variisporea</name>
    <dbReference type="NCBI Taxonomy" id="543527"/>
    <lineage>
        <taxon>Bacteria</taxon>
        <taxon>Bacillati</taxon>
        <taxon>Actinomycetota</taxon>
        <taxon>Actinomycetes</taxon>
        <taxon>Pseudonocardiales</taxon>
        <taxon>Pseudonocardiaceae</taxon>
        <taxon>Saccharothrix</taxon>
    </lineage>
</organism>
<evidence type="ECO:0000256" key="3">
    <source>
        <dbReference type="ARBA" id="ARBA00022428"/>
    </source>
</evidence>
<evidence type="ECO:0000256" key="5">
    <source>
        <dbReference type="ARBA" id="ARBA00022692"/>
    </source>
</evidence>
<evidence type="ECO:0000256" key="4">
    <source>
        <dbReference type="ARBA" id="ARBA00022679"/>
    </source>
</evidence>
<comment type="caution">
    <text evidence="9">The sequence shown here is derived from an EMBL/GenBank/DDBJ whole genome shotgun (WGS) entry which is preliminary data.</text>
</comment>
<dbReference type="InterPro" id="IPR044878">
    <property type="entry name" value="UbiA_sf"/>
</dbReference>
<evidence type="ECO:0000313" key="10">
    <source>
        <dbReference type="Proteomes" id="UP000272729"/>
    </source>
</evidence>
<accession>A0A495XE12</accession>
<dbReference type="PIRSF" id="PIRSF005355">
    <property type="entry name" value="UBIAD1"/>
    <property type="match status" value="1"/>
</dbReference>
<feature type="transmembrane region" description="Helical" evidence="8">
    <location>
        <begin position="307"/>
        <end position="328"/>
    </location>
</feature>
<feature type="transmembrane region" description="Helical" evidence="8">
    <location>
        <begin position="279"/>
        <end position="301"/>
    </location>
</feature>
<dbReference type="GO" id="GO:0042371">
    <property type="term" value="P:vitamin K biosynthetic process"/>
    <property type="evidence" value="ECO:0007669"/>
    <property type="project" value="TreeGrafter"/>
</dbReference>
<evidence type="ECO:0000256" key="2">
    <source>
        <dbReference type="ARBA" id="ARBA00004863"/>
    </source>
</evidence>
<feature type="transmembrane region" description="Helical" evidence="8">
    <location>
        <begin position="21"/>
        <end position="46"/>
    </location>
</feature>
<dbReference type="Proteomes" id="UP000272729">
    <property type="component" value="Unassembled WGS sequence"/>
</dbReference>
<keyword evidence="4 9" id="KW-0808">Transferase</keyword>
<evidence type="ECO:0000256" key="1">
    <source>
        <dbReference type="ARBA" id="ARBA00004141"/>
    </source>
</evidence>
<protein>
    <submittedName>
        <fullName evidence="9">1,4-dihydroxy-2-naphthoate octaprenyltransferase</fullName>
    </submittedName>
</protein>
<comment type="pathway">
    <text evidence="2">Quinol/quinone metabolism; menaquinone biosynthesis.</text>
</comment>
<keyword evidence="5 8" id="KW-0812">Transmembrane</keyword>
<dbReference type="GO" id="GO:0016020">
    <property type="term" value="C:membrane"/>
    <property type="evidence" value="ECO:0007669"/>
    <property type="project" value="UniProtKB-SubCell"/>
</dbReference>
<dbReference type="GO" id="GO:0009234">
    <property type="term" value="P:menaquinone biosynthetic process"/>
    <property type="evidence" value="ECO:0007669"/>
    <property type="project" value="UniProtKB-UniPathway"/>
</dbReference>
<dbReference type="InterPro" id="IPR000537">
    <property type="entry name" value="UbiA_prenyltransferase"/>
</dbReference>
<name>A0A495XE12_9PSEU</name>
<dbReference type="GO" id="GO:0004659">
    <property type="term" value="F:prenyltransferase activity"/>
    <property type="evidence" value="ECO:0007669"/>
    <property type="project" value="InterPro"/>
</dbReference>